<evidence type="ECO:0000256" key="1">
    <source>
        <dbReference type="SAM" id="Phobius"/>
    </source>
</evidence>
<keyword evidence="1" id="KW-0812">Transmembrane</keyword>
<dbReference type="AlphaFoldDB" id="A0A0G4FR30"/>
<name>A0A0G4FR30_9ALVE</name>
<dbReference type="VEuPathDB" id="CryptoDB:Cvel_3644"/>
<reference evidence="2" key="1">
    <citation type="submission" date="2014-11" db="EMBL/GenBank/DDBJ databases">
        <authorList>
            <person name="Otto D Thomas"/>
            <person name="Naeem Raeece"/>
        </authorList>
    </citation>
    <scope>NUCLEOTIDE SEQUENCE</scope>
</reference>
<proteinExistence type="predicted"/>
<accession>A0A0G4FR30</accession>
<dbReference type="EMBL" id="CDMZ01000562">
    <property type="protein sequence ID" value="CEM16909.1"/>
    <property type="molecule type" value="Genomic_DNA"/>
</dbReference>
<sequence>MPPLWQKAFSPNCPLAGTMAVVGERARGRGGRSLSGLFFCGGAILFVIVCARVWSGIEGSERSAAPLPAVLLLSRYTVSYSKCTSGDIHHSFEMEPKENPALRTCMFEPAFIPETGDTLFVQNPSPENIVIEYASPSPDGAAEVFRASPGTVGEPSVMWKVQSTIQLPCPDNQILPGTAVLFQHHNSYMHMGHTVSNDLFAVEHLLESFPSTPQPFWHVEVPPPGFSDVCANADPEECQRVREIFLQGTGLRAGKRGACYQRVVGGAGLAGVEAVGNKGPPHFVPRLPLQVRWKWLSNLGIQPDVDLRTAPCKMIVIVKKNPPHHIITNPEEVIDTLQRKFPKCTVMRFDAGGKFHDFCEEAAHMATASLLITSPGGASQSMLLLPPRATVLMPTVCSLPEGHGIELSEKDKERGFRCVRLDGYFQGYYPHIHISYAEVRSLEQLIALRNSSVEYPGLRSYALDLEWLVFEADNALKRAWSHGIIT</sequence>
<gene>
    <name evidence="2" type="ORF">Cvel_3644</name>
</gene>
<evidence type="ECO:0000313" key="2">
    <source>
        <dbReference type="EMBL" id="CEM16909.1"/>
    </source>
</evidence>
<organism evidence="2">
    <name type="scientific">Chromera velia CCMP2878</name>
    <dbReference type="NCBI Taxonomy" id="1169474"/>
    <lineage>
        <taxon>Eukaryota</taxon>
        <taxon>Sar</taxon>
        <taxon>Alveolata</taxon>
        <taxon>Colpodellida</taxon>
        <taxon>Chromeraceae</taxon>
        <taxon>Chromera</taxon>
    </lineage>
</organism>
<feature type="transmembrane region" description="Helical" evidence="1">
    <location>
        <begin position="34"/>
        <end position="54"/>
    </location>
</feature>
<protein>
    <submittedName>
        <fullName evidence="2">Uncharacterized protein</fullName>
    </submittedName>
</protein>
<keyword evidence="1" id="KW-0472">Membrane</keyword>
<keyword evidence="1" id="KW-1133">Transmembrane helix</keyword>